<reference evidence="4 5" key="1">
    <citation type="submission" date="2020-08" db="EMBL/GenBank/DDBJ databases">
        <title>Functional genomics of gut bacteria from endangered species of beetles.</title>
        <authorList>
            <person name="Carlos-Shanley C."/>
        </authorList>
    </citation>
    <scope>NUCLEOTIDE SEQUENCE [LARGE SCALE GENOMIC DNA]</scope>
    <source>
        <strain evidence="4 5">S00151</strain>
    </source>
</reference>
<dbReference type="Pfam" id="PF18962">
    <property type="entry name" value="Por_Secre_tail"/>
    <property type="match status" value="1"/>
</dbReference>
<dbReference type="Proteomes" id="UP000592180">
    <property type="component" value="Unassembled WGS sequence"/>
</dbReference>
<evidence type="ECO:0000259" key="2">
    <source>
        <dbReference type="Pfam" id="PF18962"/>
    </source>
</evidence>
<evidence type="ECO:0000313" key="5">
    <source>
        <dbReference type="Proteomes" id="UP000592180"/>
    </source>
</evidence>
<comment type="caution">
    <text evidence="4">The sequence shown here is derived from an EMBL/GenBank/DDBJ whole genome shotgun (WGS) entry which is preliminary data.</text>
</comment>
<sequence>MTFKSVFKVCYSTIFFMGIPGINAQINIQQDKIWEKAAPETSRDLKKCADETLLNFNCNIREHFSQPIKYDKKNAQSLIVVHHSEETENIWYNKDVIAELNNNSFRKNENGKPVELKHKPSIFSYLSYKPNSNITKDILSIQLEDKNAYEALFIPQKIKKTDLERIHSYLSIKYGISLEGIKYFNSKGDVIWDPQKHKEFKNRPTGIGRDDANELYQKQSRNQEDKIMTIGREKISRTNFENMSPLDDNTFAIWSDDNNDLSFEEKKDLRILKRNWEINFIGKAIPKKGYVLQIDKRLMNPEDLRLNYWILIKNDDGSFQKIEGKAKENVIEYSGIEFPEEKESAVFTFATNIAGDKESNNNSAGQNPIYTKGPGDASSDLQYMLYPNPVKMNNYVTVKFPATDDLEISIYDGGGRIISSEKVSSTSVTYQSKFNMQGIYLVTLTQNKKLIKAFKVIVE</sequence>
<dbReference type="RefSeq" id="WP_184185846.1">
    <property type="nucleotide sequence ID" value="NZ_JACHLE010000001.1"/>
</dbReference>
<proteinExistence type="predicted"/>
<protein>
    <recommendedName>
        <fullName evidence="6">Secreted protein (Por secretion system target)</fullName>
    </recommendedName>
</protein>
<dbReference type="InterPro" id="IPR058515">
    <property type="entry name" value="DUF8202"/>
</dbReference>
<dbReference type="AlphaFoldDB" id="A0A840KG41"/>
<keyword evidence="1" id="KW-0732">Signal</keyword>
<dbReference type="Pfam" id="PF26628">
    <property type="entry name" value="DUF8202"/>
    <property type="match status" value="1"/>
</dbReference>
<dbReference type="EMBL" id="JACHLE010000001">
    <property type="protein sequence ID" value="MBB4805902.1"/>
    <property type="molecule type" value="Genomic_DNA"/>
</dbReference>
<accession>A0A840KG41</accession>
<gene>
    <name evidence="4" type="ORF">HNP38_001174</name>
</gene>
<organism evidence="4 5">
    <name type="scientific">Chryseobacterium defluvii</name>
    <dbReference type="NCBI Taxonomy" id="160396"/>
    <lineage>
        <taxon>Bacteria</taxon>
        <taxon>Pseudomonadati</taxon>
        <taxon>Bacteroidota</taxon>
        <taxon>Flavobacteriia</taxon>
        <taxon>Flavobacteriales</taxon>
        <taxon>Weeksellaceae</taxon>
        <taxon>Chryseobacterium group</taxon>
        <taxon>Chryseobacterium</taxon>
    </lineage>
</organism>
<feature type="domain" description="DUF8202" evidence="3">
    <location>
        <begin position="163"/>
        <end position="330"/>
    </location>
</feature>
<dbReference type="NCBIfam" id="TIGR04183">
    <property type="entry name" value="Por_Secre_tail"/>
    <property type="match status" value="1"/>
</dbReference>
<feature type="domain" description="Secretion system C-terminal sorting" evidence="2">
    <location>
        <begin position="385"/>
        <end position="456"/>
    </location>
</feature>
<evidence type="ECO:0000256" key="1">
    <source>
        <dbReference type="ARBA" id="ARBA00022729"/>
    </source>
</evidence>
<dbReference type="InterPro" id="IPR026444">
    <property type="entry name" value="Secre_tail"/>
</dbReference>
<evidence type="ECO:0000313" key="4">
    <source>
        <dbReference type="EMBL" id="MBB4805902.1"/>
    </source>
</evidence>
<name>A0A840KG41_9FLAO</name>
<evidence type="ECO:0008006" key="6">
    <source>
        <dbReference type="Google" id="ProtNLM"/>
    </source>
</evidence>
<keyword evidence="5" id="KW-1185">Reference proteome</keyword>
<evidence type="ECO:0000259" key="3">
    <source>
        <dbReference type="Pfam" id="PF26628"/>
    </source>
</evidence>